<comment type="caution">
    <text evidence="4">The sequence shown here is derived from an EMBL/GenBank/DDBJ whole genome shotgun (WGS) entry which is preliminary data.</text>
</comment>
<dbReference type="PANTHER" id="PTHR43479">
    <property type="entry name" value="ACREF/ENVCD OPERON REPRESSOR-RELATED"/>
    <property type="match status" value="1"/>
</dbReference>
<dbReference type="RefSeq" id="WP_130088371.1">
    <property type="nucleotide sequence ID" value="NZ_SEZJ01000029.1"/>
</dbReference>
<dbReference type="Pfam" id="PF00440">
    <property type="entry name" value="TetR_N"/>
    <property type="match status" value="1"/>
</dbReference>
<name>A0A4Q5K6V2_9GAMM</name>
<dbReference type="Gene3D" id="1.10.357.10">
    <property type="entry name" value="Tetracycline Repressor, domain 2"/>
    <property type="match status" value="1"/>
</dbReference>
<evidence type="ECO:0000313" key="4">
    <source>
        <dbReference type="EMBL" id="RYU41526.1"/>
    </source>
</evidence>
<dbReference type="Proteomes" id="UP000293465">
    <property type="component" value="Unassembled WGS sequence"/>
</dbReference>
<dbReference type="PANTHER" id="PTHR43479:SF12">
    <property type="entry name" value="TRANSCRIPTIONAL REGULATORY PROTEIN"/>
    <property type="match status" value="1"/>
</dbReference>
<dbReference type="Pfam" id="PF13972">
    <property type="entry name" value="TetR"/>
    <property type="match status" value="1"/>
</dbReference>
<reference evidence="4 5" key="1">
    <citation type="submission" date="2019-02" db="EMBL/GenBank/DDBJ databases">
        <title>Genome sequences of Aliivibrio finisterrensis strains from farmed Atlantic salmon.</title>
        <authorList>
            <person name="Bowman J.P."/>
        </authorList>
    </citation>
    <scope>NUCLEOTIDE SEQUENCE [LARGE SCALE GENOMIC DNA]</scope>
    <source>
        <strain evidence="4 5">A32</strain>
    </source>
</reference>
<dbReference type="SUPFAM" id="SSF46689">
    <property type="entry name" value="Homeodomain-like"/>
    <property type="match status" value="1"/>
</dbReference>
<dbReference type="PRINTS" id="PR00455">
    <property type="entry name" value="HTHTETR"/>
</dbReference>
<accession>A0A4Q5K6V2</accession>
<protein>
    <submittedName>
        <fullName evidence="4">TetR/AcrR family transcriptional regulator</fullName>
    </submittedName>
</protein>
<dbReference type="OrthoDB" id="8770705at2"/>
<dbReference type="EMBL" id="SEZJ01000029">
    <property type="protein sequence ID" value="RYU41526.1"/>
    <property type="molecule type" value="Genomic_DNA"/>
</dbReference>
<proteinExistence type="predicted"/>
<dbReference type="PROSITE" id="PS50977">
    <property type="entry name" value="HTH_TETR_2"/>
    <property type="match status" value="1"/>
</dbReference>
<gene>
    <name evidence="4" type="ORF">ERW49_18685</name>
</gene>
<dbReference type="InterPro" id="IPR001647">
    <property type="entry name" value="HTH_TetR"/>
</dbReference>
<evidence type="ECO:0000256" key="1">
    <source>
        <dbReference type="ARBA" id="ARBA00023125"/>
    </source>
</evidence>
<dbReference type="AlphaFoldDB" id="A0A4Q5K6V2"/>
<evidence type="ECO:0000259" key="3">
    <source>
        <dbReference type="PROSITE" id="PS50977"/>
    </source>
</evidence>
<sequence length="218" mass="25152">MKTKDRIIHGALTLFNQNGERNITTNHIAAHLEISPGNLYYHFRNKEEIINGIFDNYAQELKVRFKPMAKEDQSTMPSVQIMLSYLDSIFELMWNYRFFYANLPDILSRDETLKLKYVKAQAALNDNLIAIMNGFRDSGLIALKDDELKSLTKTLHIVASCWINYQTALLSDKEITESSIYQGMLQMLNVVRPIATEQGRVQILELEKHYQSRVSASN</sequence>
<dbReference type="GO" id="GO:0003677">
    <property type="term" value="F:DNA binding"/>
    <property type="evidence" value="ECO:0007669"/>
    <property type="project" value="UniProtKB-UniRule"/>
</dbReference>
<feature type="DNA-binding region" description="H-T-H motif" evidence="2">
    <location>
        <begin position="24"/>
        <end position="43"/>
    </location>
</feature>
<dbReference type="InterPro" id="IPR050624">
    <property type="entry name" value="HTH-type_Tx_Regulator"/>
</dbReference>
<dbReference type="GeneID" id="56277091"/>
<evidence type="ECO:0000256" key="2">
    <source>
        <dbReference type="PROSITE-ProRule" id="PRU00335"/>
    </source>
</evidence>
<dbReference type="InterPro" id="IPR009057">
    <property type="entry name" value="Homeodomain-like_sf"/>
</dbReference>
<keyword evidence="1 2" id="KW-0238">DNA-binding</keyword>
<dbReference type="InterPro" id="IPR025722">
    <property type="entry name" value="TetR"/>
</dbReference>
<organism evidence="4 5">
    <name type="scientific">Aliivibrio finisterrensis</name>
    <dbReference type="NCBI Taxonomy" id="511998"/>
    <lineage>
        <taxon>Bacteria</taxon>
        <taxon>Pseudomonadati</taxon>
        <taxon>Pseudomonadota</taxon>
        <taxon>Gammaproteobacteria</taxon>
        <taxon>Vibrionales</taxon>
        <taxon>Vibrionaceae</taxon>
        <taxon>Aliivibrio</taxon>
    </lineage>
</organism>
<feature type="domain" description="HTH tetR-type" evidence="3">
    <location>
        <begin position="1"/>
        <end position="61"/>
    </location>
</feature>
<evidence type="ECO:0000313" key="5">
    <source>
        <dbReference type="Proteomes" id="UP000293465"/>
    </source>
</evidence>